<dbReference type="HAMAP" id="MF_01458">
    <property type="entry name" value="FtsH"/>
    <property type="match status" value="1"/>
</dbReference>
<comment type="similarity">
    <text evidence="2 14">In the C-terminal section; belongs to the peptidase M41 family.</text>
</comment>
<dbReference type="FunFam" id="3.40.50.300:FF:000001">
    <property type="entry name" value="ATP-dependent zinc metalloprotease FtsH"/>
    <property type="match status" value="1"/>
</dbReference>
<feature type="region of interest" description="Disordered" evidence="16">
    <location>
        <begin position="1"/>
        <end position="31"/>
    </location>
</feature>
<dbReference type="EC" id="3.4.24.-" evidence="14"/>
<keyword evidence="10 14" id="KW-1133">Transmembrane helix</keyword>
<keyword evidence="3 14" id="KW-0645">Protease</keyword>
<dbReference type="SUPFAM" id="SSF52540">
    <property type="entry name" value="P-loop containing nucleoside triphosphate hydrolases"/>
    <property type="match status" value="1"/>
</dbReference>
<keyword evidence="14" id="KW-1003">Cell membrane</keyword>
<dbReference type="InterPro" id="IPR003593">
    <property type="entry name" value="AAA+_ATPase"/>
</dbReference>
<dbReference type="Gene3D" id="1.20.58.760">
    <property type="entry name" value="Peptidase M41"/>
    <property type="match status" value="1"/>
</dbReference>
<feature type="compositionally biased region" description="Basic and acidic residues" evidence="16">
    <location>
        <begin position="16"/>
        <end position="27"/>
    </location>
</feature>
<keyword evidence="6 14" id="KW-0547">Nucleotide-binding</keyword>
<dbReference type="NCBIfam" id="TIGR01241">
    <property type="entry name" value="FtsH_fam"/>
    <property type="match status" value="1"/>
</dbReference>
<dbReference type="GO" id="GO:0004222">
    <property type="term" value="F:metalloendopeptidase activity"/>
    <property type="evidence" value="ECO:0007669"/>
    <property type="project" value="InterPro"/>
</dbReference>
<dbReference type="FunFam" id="1.20.58.760:FF:000001">
    <property type="entry name" value="ATP-dependent zinc metalloprotease FtsH"/>
    <property type="match status" value="1"/>
</dbReference>
<sequence length="652" mass="72200">MSQDGSQNTPTPPQQDKPRQSPEEQESKGPMGGGSALFLILMLGLLAFFIFGQWGGNNGEEVDWNVLVDKWETGKIARLEIIGETYAAKLKPEEDKADADKAKDDKHKEPLEIFAIAPPGAELDPKIQKLREQDGLEIRATSTTLSVGTQIMLYLMLPMLLIGFIWFSMRRSADPFGGGMFGNFVRSPAKRFRATDQQTTFEDVAGMDTAKEELTEIVSFLKSPGKFQRLGATIPKGVLLMGAPGTGKTLIARATAGEAGVPFYSINGSEFIQMFVGVGASRVRDMFQTAKENAPCLLFIDEIDAVGRERGAGLGGGHDEREQTLNQILSEMDGFTPTETVIVMAATNRPDVLDPALLRPGRFDRHIQIDRPNKKGRVEILKVHCRKVPLADDVDLESIATSCIGFSGAEIRNLVNEAALLATRQEKSAVDMSDFDEARDKVLMGPQREEMLNEHERRMTAYHEAGHALLAWLLPNLDPVHKVTIVPRGRSLGLTQLLPDEETYNIGERKLHDQLTMVLGGRAAEKLIFDEYSAGAEDDIKKGTQLARRMVARWGMSEVIGPVMFKQGEEHPFLGKEMREHRDFSESTAHVIDKEIQRFLFEAGERATSMLNEHRDELDTLAEKLLADESLTKSEIAALIGERATVEELADN</sequence>
<dbReference type="EMBL" id="CP036316">
    <property type="protein sequence ID" value="QDT64976.1"/>
    <property type="molecule type" value="Genomic_DNA"/>
</dbReference>
<dbReference type="Pfam" id="PF01434">
    <property type="entry name" value="Peptidase_M41"/>
    <property type="match status" value="1"/>
</dbReference>
<feature type="binding site" evidence="14">
    <location>
        <begin position="242"/>
        <end position="249"/>
    </location>
    <ligand>
        <name>ATP</name>
        <dbReference type="ChEBI" id="CHEBI:30616"/>
    </ligand>
</feature>
<comment type="similarity">
    <text evidence="13 14">In the central section; belongs to the AAA ATPase family.</text>
</comment>
<evidence type="ECO:0000256" key="8">
    <source>
        <dbReference type="ARBA" id="ARBA00022833"/>
    </source>
</evidence>
<dbReference type="Gene3D" id="3.40.50.300">
    <property type="entry name" value="P-loop containing nucleotide triphosphate hydrolases"/>
    <property type="match status" value="1"/>
</dbReference>
<keyword evidence="11 14" id="KW-0482">Metalloprotease</keyword>
<proteinExistence type="inferred from homology"/>
<name>A0A517T9D3_9PLAN</name>
<evidence type="ECO:0000256" key="6">
    <source>
        <dbReference type="ARBA" id="ARBA00022741"/>
    </source>
</evidence>
<dbReference type="SMART" id="SM00382">
    <property type="entry name" value="AAA"/>
    <property type="match status" value="1"/>
</dbReference>
<keyword evidence="5 14" id="KW-0479">Metal-binding</keyword>
<evidence type="ECO:0000313" key="18">
    <source>
        <dbReference type="EMBL" id="QDT64976.1"/>
    </source>
</evidence>
<dbReference type="CDD" id="cd19501">
    <property type="entry name" value="RecA-like_FtsH"/>
    <property type="match status" value="1"/>
</dbReference>
<evidence type="ECO:0000256" key="9">
    <source>
        <dbReference type="ARBA" id="ARBA00022840"/>
    </source>
</evidence>
<feature type="transmembrane region" description="Helical" evidence="14">
    <location>
        <begin position="36"/>
        <end position="55"/>
    </location>
</feature>
<organism evidence="18 19">
    <name type="scientific">Calycomorphotria hydatis</name>
    <dbReference type="NCBI Taxonomy" id="2528027"/>
    <lineage>
        <taxon>Bacteria</taxon>
        <taxon>Pseudomonadati</taxon>
        <taxon>Planctomycetota</taxon>
        <taxon>Planctomycetia</taxon>
        <taxon>Planctomycetales</taxon>
        <taxon>Planctomycetaceae</taxon>
        <taxon>Calycomorphotria</taxon>
    </lineage>
</organism>
<dbReference type="GO" id="GO:0004176">
    <property type="term" value="F:ATP-dependent peptidase activity"/>
    <property type="evidence" value="ECO:0007669"/>
    <property type="project" value="InterPro"/>
</dbReference>
<comment type="similarity">
    <text evidence="15">Belongs to the AAA ATPase family.</text>
</comment>
<feature type="binding site" evidence="14">
    <location>
        <position position="463"/>
    </location>
    <ligand>
        <name>Zn(2+)</name>
        <dbReference type="ChEBI" id="CHEBI:29105"/>
        <note>catalytic</note>
    </ligand>
</feature>
<gene>
    <name evidence="18" type="primary">ftsH_2</name>
    <name evidence="14" type="synonym">ftsH</name>
    <name evidence="18" type="ORF">V22_22220</name>
</gene>
<comment type="subcellular location">
    <subcellularLocation>
        <location evidence="14">Cell membrane</location>
        <topology evidence="14">Multi-pass membrane protein</topology>
        <orientation evidence="14">Cytoplasmic side</orientation>
    </subcellularLocation>
    <subcellularLocation>
        <location evidence="1">Membrane</location>
    </subcellularLocation>
</comment>
<dbReference type="GO" id="GO:0008270">
    <property type="term" value="F:zinc ion binding"/>
    <property type="evidence" value="ECO:0007669"/>
    <property type="project" value="UniProtKB-UniRule"/>
</dbReference>
<dbReference type="AlphaFoldDB" id="A0A517T9D3"/>
<dbReference type="Pfam" id="PF00004">
    <property type="entry name" value="AAA"/>
    <property type="match status" value="1"/>
</dbReference>
<dbReference type="GO" id="GO:0005886">
    <property type="term" value="C:plasma membrane"/>
    <property type="evidence" value="ECO:0007669"/>
    <property type="project" value="UniProtKB-SubCell"/>
</dbReference>
<evidence type="ECO:0000256" key="2">
    <source>
        <dbReference type="ARBA" id="ARBA00010044"/>
    </source>
</evidence>
<dbReference type="PANTHER" id="PTHR23076:SF97">
    <property type="entry name" value="ATP-DEPENDENT ZINC METALLOPROTEASE YME1L1"/>
    <property type="match status" value="1"/>
</dbReference>
<evidence type="ECO:0000313" key="19">
    <source>
        <dbReference type="Proteomes" id="UP000319976"/>
    </source>
</evidence>
<comment type="function">
    <text evidence="14">Acts as a processive, ATP-dependent zinc metallopeptidase for both cytoplasmic and membrane proteins. Plays a role in the quality control of integral membrane proteins.</text>
</comment>
<evidence type="ECO:0000256" key="16">
    <source>
        <dbReference type="SAM" id="MobiDB-lite"/>
    </source>
</evidence>
<evidence type="ECO:0000256" key="10">
    <source>
        <dbReference type="ARBA" id="ARBA00022989"/>
    </source>
</evidence>
<dbReference type="Gene3D" id="1.10.8.60">
    <property type="match status" value="1"/>
</dbReference>
<dbReference type="InterPro" id="IPR005936">
    <property type="entry name" value="FtsH"/>
</dbReference>
<keyword evidence="19" id="KW-1185">Reference proteome</keyword>
<feature type="binding site" evidence="14">
    <location>
        <position position="539"/>
    </location>
    <ligand>
        <name>Zn(2+)</name>
        <dbReference type="ChEBI" id="CHEBI:29105"/>
        <note>catalytic</note>
    </ligand>
</feature>
<keyword evidence="4 14" id="KW-0812">Transmembrane</keyword>
<dbReference type="GO" id="GO:0005524">
    <property type="term" value="F:ATP binding"/>
    <property type="evidence" value="ECO:0007669"/>
    <property type="project" value="UniProtKB-UniRule"/>
</dbReference>
<evidence type="ECO:0000256" key="12">
    <source>
        <dbReference type="ARBA" id="ARBA00023136"/>
    </source>
</evidence>
<dbReference type="InterPro" id="IPR027417">
    <property type="entry name" value="P-loop_NTPase"/>
</dbReference>
<dbReference type="InterPro" id="IPR037219">
    <property type="entry name" value="Peptidase_M41-like"/>
</dbReference>
<evidence type="ECO:0000259" key="17">
    <source>
        <dbReference type="SMART" id="SM00382"/>
    </source>
</evidence>
<dbReference type="InterPro" id="IPR000642">
    <property type="entry name" value="Peptidase_M41"/>
</dbReference>
<evidence type="ECO:0000256" key="5">
    <source>
        <dbReference type="ARBA" id="ARBA00022723"/>
    </source>
</evidence>
<dbReference type="Proteomes" id="UP000319976">
    <property type="component" value="Chromosome"/>
</dbReference>
<dbReference type="KEGG" id="chya:V22_22220"/>
<evidence type="ECO:0000256" key="15">
    <source>
        <dbReference type="RuleBase" id="RU003651"/>
    </source>
</evidence>
<keyword evidence="9 14" id="KW-0067">ATP-binding</keyword>
<keyword evidence="7 14" id="KW-0378">Hydrolase</keyword>
<dbReference type="SUPFAM" id="SSF140990">
    <property type="entry name" value="FtsH protease domain-like"/>
    <property type="match status" value="1"/>
</dbReference>
<dbReference type="PROSITE" id="PS00674">
    <property type="entry name" value="AAA"/>
    <property type="match status" value="1"/>
</dbReference>
<accession>A0A517T9D3</accession>
<keyword evidence="8 14" id="KW-0862">Zinc</keyword>
<dbReference type="GO" id="GO:0030163">
    <property type="term" value="P:protein catabolic process"/>
    <property type="evidence" value="ECO:0007669"/>
    <property type="project" value="UniProtKB-UniRule"/>
</dbReference>
<dbReference type="PANTHER" id="PTHR23076">
    <property type="entry name" value="METALLOPROTEASE M41 FTSH"/>
    <property type="match status" value="1"/>
</dbReference>
<evidence type="ECO:0000256" key="3">
    <source>
        <dbReference type="ARBA" id="ARBA00022670"/>
    </source>
</evidence>
<dbReference type="Pfam" id="PF17862">
    <property type="entry name" value="AAA_lid_3"/>
    <property type="match status" value="1"/>
</dbReference>
<comment type="subunit">
    <text evidence="14">Homohexamer.</text>
</comment>
<evidence type="ECO:0000256" key="1">
    <source>
        <dbReference type="ARBA" id="ARBA00004370"/>
    </source>
</evidence>
<feature type="domain" description="AAA+ ATPase" evidence="17">
    <location>
        <begin position="234"/>
        <end position="373"/>
    </location>
</feature>
<dbReference type="GO" id="GO:0016887">
    <property type="term" value="F:ATP hydrolysis activity"/>
    <property type="evidence" value="ECO:0007669"/>
    <property type="project" value="UniProtKB-UniRule"/>
</dbReference>
<comment type="cofactor">
    <cofactor evidence="14">
        <name>Zn(2+)</name>
        <dbReference type="ChEBI" id="CHEBI:29105"/>
    </cofactor>
    <text evidence="14">Binds 1 zinc ion per subunit.</text>
</comment>
<dbReference type="RefSeq" id="WP_197439539.1">
    <property type="nucleotide sequence ID" value="NZ_CP036316.1"/>
</dbReference>
<evidence type="ECO:0000256" key="11">
    <source>
        <dbReference type="ARBA" id="ARBA00023049"/>
    </source>
</evidence>
<evidence type="ECO:0000256" key="7">
    <source>
        <dbReference type="ARBA" id="ARBA00022801"/>
    </source>
</evidence>
<reference evidence="18 19" key="1">
    <citation type="submission" date="2019-02" db="EMBL/GenBank/DDBJ databases">
        <title>Deep-cultivation of Planctomycetes and their phenomic and genomic characterization uncovers novel biology.</title>
        <authorList>
            <person name="Wiegand S."/>
            <person name="Jogler M."/>
            <person name="Boedeker C."/>
            <person name="Pinto D."/>
            <person name="Vollmers J."/>
            <person name="Rivas-Marin E."/>
            <person name="Kohn T."/>
            <person name="Peeters S.H."/>
            <person name="Heuer A."/>
            <person name="Rast P."/>
            <person name="Oberbeckmann S."/>
            <person name="Bunk B."/>
            <person name="Jeske O."/>
            <person name="Meyerdierks A."/>
            <person name="Storesund J.E."/>
            <person name="Kallscheuer N."/>
            <person name="Luecker S."/>
            <person name="Lage O.M."/>
            <person name="Pohl T."/>
            <person name="Merkel B.J."/>
            <person name="Hornburger P."/>
            <person name="Mueller R.-W."/>
            <person name="Bruemmer F."/>
            <person name="Labrenz M."/>
            <person name="Spormann A.M."/>
            <person name="Op den Camp H."/>
            <person name="Overmann J."/>
            <person name="Amann R."/>
            <person name="Jetten M.S.M."/>
            <person name="Mascher T."/>
            <person name="Medema M.H."/>
            <person name="Devos D.P."/>
            <person name="Kaster A.-K."/>
            <person name="Ovreas L."/>
            <person name="Rohde M."/>
            <person name="Galperin M.Y."/>
            <person name="Jogler C."/>
        </authorList>
    </citation>
    <scope>NUCLEOTIDE SEQUENCE [LARGE SCALE GENOMIC DNA]</scope>
    <source>
        <strain evidence="18 19">V22</strain>
    </source>
</reference>
<evidence type="ECO:0000256" key="13">
    <source>
        <dbReference type="ARBA" id="ARBA00061570"/>
    </source>
</evidence>
<dbReference type="InterPro" id="IPR003959">
    <property type="entry name" value="ATPase_AAA_core"/>
</dbReference>
<dbReference type="InterPro" id="IPR041569">
    <property type="entry name" value="AAA_lid_3"/>
</dbReference>
<dbReference type="InterPro" id="IPR003960">
    <property type="entry name" value="ATPase_AAA_CS"/>
</dbReference>
<evidence type="ECO:0000256" key="14">
    <source>
        <dbReference type="HAMAP-Rule" id="MF_01458"/>
    </source>
</evidence>
<feature type="transmembrane region" description="Helical" evidence="14">
    <location>
        <begin position="151"/>
        <end position="169"/>
    </location>
</feature>
<protein>
    <recommendedName>
        <fullName evidence="14">ATP-dependent zinc metalloprotease FtsH</fullName>
        <ecNumber evidence="14">3.4.24.-</ecNumber>
    </recommendedName>
</protein>
<dbReference type="FunFam" id="1.10.8.60:FF:000001">
    <property type="entry name" value="ATP-dependent zinc metalloprotease FtsH"/>
    <property type="match status" value="1"/>
</dbReference>
<evidence type="ECO:0000256" key="4">
    <source>
        <dbReference type="ARBA" id="ARBA00022692"/>
    </source>
</evidence>
<feature type="binding site" evidence="14">
    <location>
        <position position="467"/>
    </location>
    <ligand>
        <name>Zn(2+)</name>
        <dbReference type="ChEBI" id="CHEBI:29105"/>
        <note>catalytic</note>
    </ligand>
</feature>
<dbReference type="GO" id="GO:0006508">
    <property type="term" value="P:proteolysis"/>
    <property type="evidence" value="ECO:0007669"/>
    <property type="project" value="UniProtKB-KW"/>
</dbReference>
<feature type="active site" evidence="14">
    <location>
        <position position="464"/>
    </location>
</feature>
<keyword evidence="12 14" id="KW-0472">Membrane</keyword>